<feature type="compositionally biased region" description="Low complexity" evidence="2">
    <location>
        <begin position="133"/>
        <end position="144"/>
    </location>
</feature>
<feature type="region of interest" description="Disordered" evidence="2">
    <location>
        <begin position="132"/>
        <end position="170"/>
    </location>
</feature>
<dbReference type="ZFIN" id="ZDB-GENE-111028-2">
    <property type="gene designation" value="znf518b"/>
</dbReference>
<keyword evidence="1" id="KW-0862">Zinc</keyword>
<dbReference type="PROSITE" id="PS50157">
    <property type="entry name" value="ZINC_FINGER_C2H2_2"/>
    <property type="match status" value="1"/>
</dbReference>
<feature type="compositionally biased region" description="Polar residues" evidence="2">
    <location>
        <begin position="648"/>
        <end position="663"/>
    </location>
</feature>
<feature type="compositionally biased region" description="Polar residues" evidence="2">
    <location>
        <begin position="183"/>
        <end position="192"/>
    </location>
</feature>
<dbReference type="GO" id="GO:0008270">
    <property type="term" value="F:zinc ion binding"/>
    <property type="evidence" value="ECO:0007669"/>
    <property type="project" value="UniProtKB-KW"/>
</dbReference>
<accession>A0A8M2BKB2</accession>
<organism evidence="4 5">
    <name type="scientific">Danio rerio</name>
    <name type="common">Zebrafish</name>
    <name type="synonym">Brachydanio rerio</name>
    <dbReference type="NCBI Taxonomy" id="7955"/>
    <lineage>
        <taxon>Eukaryota</taxon>
        <taxon>Metazoa</taxon>
        <taxon>Chordata</taxon>
        <taxon>Craniata</taxon>
        <taxon>Vertebrata</taxon>
        <taxon>Euteleostomi</taxon>
        <taxon>Actinopterygii</taxon>
        <taxon>Neopterygii</taxon>
        <taxon>Teleostei</taxon>
        <taxon>Ostariophysi</taxon>
        <taxon>Cypriniformes</taxon>
        <taxon>Danionidae</taxon>
        <taxon>Danioninae</taxon>
        <taxon>Danio</taxon>
    </lineage>
</organism>
<dbReference type="SUPFAM" id="SSF57667">
    <property type="entry name" value="beta-beta-alpha zinc fingers"/>
    <property type="match status" value="1"/>
</dbReference>
<dbReference type="GeneID" id="101882293"/>
<evidence type="ECO:0000313" key="5">
    <source>
        <dbReference type="RefSeq" id="XP_005173109.1"/>
    </source>
</evidence>
<feature type="compositionally biased region" description="Polar residues" evidence="2">
    <location>
        <begin position="150"/>
        <end position="170"/>
    </location>
</feature>
<dbReference type="SMART" id="SM00355">
    <property type="entry name" value="ZnF_C2H2"/>
    <property type="match status" value="3"/>
</dbReference>
<reference evidence="5" key="1">
    <citation type="submission" date="2025-08" db="UniProtKB">
        <authorList>
            <consortium name="RefSeq"/>
        </authorList>
    </citation>
    <scope>IDENTIFICATION</scope>
    <source>
        <strain evidence="5">Tuebingen</strain>
        <tissue evidence="5">Fibroblasts and whole tissue</tissue>
    </source>
</reference>
<dbReference type="OrthoDB" id="8069632at2759"/>
<keyword evidence="4" id="KW-1185">Reference proteome</keyword>
<proteinExistence type="predicted"/>
<evidence type="ECO:0000313" key="6">
    <source>
        <dbReference type="ZFIN" id="ZDB-GENE-111028-2"/>
    </source>
</evidence>
<dbReference type="Proteomes" id="UP000000437">
    <property type="component" value="Chromosome 14"/>
</dbReference>
<feature type="domain" description="C2H2-type" evidence="3">
    <location>
        <begin position="47"/>
        <end position="74"/>
    </location>
</feature>
<feature type="region of interest" description="Disordered" evidence="2">
    <location>
        <begin position="465"/>
        <end position="505"/>
    </location>
</feature>
<feature type="region of interest" description="Disordered" evidence="2">
    <location>
        <begin position="640"/>
        <end position="663"/>
    </location>
</feature>
<evidence type="ECO:0000256" key="2">
    <source>
        <dbReference type="SAM" id="MobiDB-lite"/>
    </source>
</evidence>
<dbReference type="AGR" id="ZFIN:ZDB-GENE-111028-2"/>
<gene>
    <name evidence="5 6" type="primary">znf518b</name>
</gene>
<evidence type="ECO:0000313" key="4">
    <source>
        <dbReference type="Proteomes" id="UP000000437"/>
    </source>
</evidence>
<dbReference type="KEGG" id="dre:101882293"/>
<feature type="compositionally biased region" description="Basic and acidic residues" evidence="2">
    <location>
        <begin position="752"/>
        <end position="765"/>
    </location>
</feature>
<feature type="region of interest" description="Disordered" evidence="2">
    <location>
        <begin position="752"/>
        <end position="796"/>
    </location>
</feature>
<keyword evidence="1" id="KW-0479">Metal-binding</keyword>
<evidence type="ECO:0000256" key="1">
    <source>
        <dbReference type="PROSITE-ProRule" id="PRU00042"/>
    </source>
</evidence>
<dbReference type="AlphaFoldDB" id="A0A8M2BKB2"/>
<feature type="compositionally biased region" description="Polar residues" evidence="2">
    <location>
        <begin position="465"/>
        <end position="487"/>
    </location>
</feature>
<dbReference type="Gene3D" id="3.30.160.60">
    <property type="entry name" value="Classic Zinc Finger"/>
    <property type="match status" value="1"/>
</dbReference>
<protein>
    <submittedName>
        <fullName evidence="5">Zinc finger protein 518B</fullName>
    </submittedName>
</protein>
<sequence>MRSQQSFMSFVNNRKDIDRLCCAKCRFSTKDTELFERHVSHHEEMTFSCVLCSHVSYSKTESQKHIVSHTGSYPYRCSFCSYGAVRRDYLVKHILRIHKKNAEEVFKMDQDSDHPSVPETLWMSGWLKRNDQSSVPSSHVEPPSGGQARVNKSSVITKPMSQPSSSCGRVTCTTTAPSISNTTVAPSRTQFPSSVPSCSTSASHTTGRPPQVVLRSREENGTLFKSALNAASQIKVASRRAVPEKPIPIATFPRVQSTLTQPLQQSPRVGVPEKGLPSKIVPRVQVRLPTEMNTALRPLLNMPLSKRNAQVDPRATQSTTGANSVIQKTAVLSRTPIRGPLHSPAEKSSQTRTNTRTLVGSSTEVSSPLSNVQVELLAPLNQPIQHNKPLTVSCPEEINIPAGCLVELVEVKNVNGTRELELRLIPPNAVPQDKRSAADGSAQDTTGSKLSFKCQVAAKECPVGTSTSSTFHQVKQQQTSTSPNTKTSAHKLQHSPKTPARNKINLKGRNSGIKRTAAAHDGVKLDGPELSSEGLPVISSVFSLCPTPTLTQSLPQGFPETQRWTVTTKEPKDKERSGDRSLVCSILIKKEEEPEEKPKVASVDLQETKTEPGNTEDFTVSKTQARVKRAGKTLGARHLKQNPDDVQLSPSPSVIPNQGLVSSNKDDIPHQYKEAESARISQPHGCVPLKYPKVSLVRIPSSLLESVEEPPEAPVQEERLTARPVLYCTLREQNVSGSPEVAIKLILKRDLRASEERHSDSEPPPRKKHKKEKRKDKKRRSSMGLSHTSTEALRITPLRDDQLVKIPGPNQPVVVLNHPNPAARTVSVGVQTLKNYKWICSTDQEQTQTERKQPSLKMKLKKVHGQNYQVIELVLNGVSEKLLA</sequence>
<evidence type="ECO:0000259" key="3">
    <source>
        <dbReference type="PROSITE" id="PS50157"/>
    </source>
</evidence>
<feature type="compositionally biased region" description="Low complexity" evidence="2">
    <location>
        <begin position="193"/>
        <end position="203"/>
    </location>
</feature>
<feature type="compositionally biased region" description="Basic residues" evidence="2">
    <location>
        <begin position="766"/>
        <end position="781"/>
    </location>
</feature>
<feature type="region of interest" description="Disordered" evidence="2">
    <location>
        <begin position="334"/>
        <end position="364"/>
    </location>
</feature>
<dbReference type="InterPro" id="IPR036236">
    <property type="entry name" value="Znf_C2H2_sf"/>
</dbReference>
<feature type="region of interest" description="Disordered" evidence="2">
    <location>
        <begin position="593"/>
        <end position="616"/>
    </location>
</feature>
<dbReference type="RefSeq" id="XP_005173109.1">
    <property type="nucleotide sequence ID" value="XM_005173052.6"/>
</dbReference>
<name>A0A8M2BKB2_DANRE</name>
<dbReference type="InterPro" id="IPR013087">
    <property type="entry name" value="Znf_C2H2_type"/>
</dbReference>
<feature type="compositionally biased region" description="Polar residues" evidence="2">
    <location>
        <begin position="346"/>
        <end position="364"/>
    </location>
</feature>
<dbReference type="CTD" id="85460"/>
<feature type="region of interest" description="Disordered" evidence="2">
    <location>
        <begin position="183"/>
        <end position="211"/>
    </location>
</feature>
<keyword evidence="1" id="KW-0863">Zinc-finger</keyword>